<dbReference type="STRING" id="53406.SAMN05421553_2046"/>
<evidence type="ECO:0000259" key="1">
    <source>
        <dbReference type="Pfam" id="PF07157"/>
    </source>
</evidence>
<proteinExistence type="predicted"/>
<accession>A0A1H4Y0Q5</accession>
<sequence>MSWSETLLDASYRGVPLNVVDENLQAQRSIAQHGTPYRDGDSCEDLGRGARHFPMRVVLFGVNYEIELQNLLLALDMIGPGELVHPVYGSVTVLAQSWDVKHSAERPDYAEVSLHFIEQKPDEPFFERQFEFVDVGTLALEDVETWQDGLFDMLGRIDSLMAEVQSWIGGGWVGLVEQALGLPGIGLRLQQLRSQILGVVSSVTSLAGTSSSGFDPLTDVLRTPAEIRGAMQTQTPEYGT</sequence>
<dbReference type="Pfam" id="PF07157">
    <property type="entry name" value="DNA_circ_N"/>
    <property type="match status" value="1"/>
</dbReference>
<reference evidence="3" key="1">
    <citation type="submission" date="2016-10" db="EMBL/GenBank/DDBJ databases">
        <authorList>
            <person name="Varghese N."/>
            <person name="Submissions S."/>
        </authorList>
    </citation>
    <scope>NUCLEOTIDE SEQUENCE [LARGE SCALE GENOMIC DNA]</scope>
    <source>
        <strain evidence="3">DSM 12111</strain>
    </source>
</reference>
<gene>
    <name evidence="2" type="ORF">SAMN05421553_2046</name>
</gene>
<dbReference type="InterPro" id="IPR009826">
    <property type="entry name" value="DNA_circ_N"/>
</dbReference>
<organism evidence="2 3">
    <name type="scientific">Pseudomonas anguilliseptica</name>
    <dbReference type="NCBI Taxonomy" id="53406"/>
    <lineage>
        <taxon>Bacteria</taxon>
        <taxon>Pseudomonadati</taxon>
        <taxon>Pseudomonadota</taxon>
        <taxon>Gammaproteobacteria</taxon>
        <taxon>Pseudomonadales</taxon>
        <taxon>Pseudomonadaceae</taxon>
        <taxon>Pseudomonas</taxon>
    </lineage>
</organism>
<protein>
    <submittedName>
        <fullName evidence="2">DNA circularisation protein N-terminus</fullName>
    </submittedName>
</protein>
<evidence type="ECO:0000313" key="2">
    <source>
        <dbReference type="EMBL" id="SED10960.1"/>
    </source>
</evidence>
<keyword evidence="3" id="KW-1185">Reference proteome</keyword>
<dbReference type="RefSeq" id="WP_244161135.1">
    <property type="nucleotide sequence ID" value="NZ_FNSC01000001.1"/>
</dbReference>
<evidence type="ECO:0000313" key="3">
    <source>
        <dbReference type="Proteomes" id="UP000242849"/>
    </source>
</evidence>
<dbReference type="AlphaFoldDB" id="A0A1H4Y0Q5"/>
<dbReference type="Proteomes" id="UP000242849">
    <property type="component" value="Unassembled WGS sequence"/>
</dbReference>
<name>A0A1H4Y0Q5_PSEAG</name>
<feature type="domain" description="DNA circulation N-terminal" evidence="1">
    <location>
        <begin position="7"/>
        <end position="93"/>
    </location>
</feature>
<dbReference type="EMBL" id="FNSC01000001">
    <property type="protein sequence ID" value="SED10960.1"/>
    <property type="molecule type" value="Genomic_DNA"/>
</dbReference>